<evidence type="ECO:0000256" key="8">
    <source>
        <dbReference type="ARBA" id="ARBA00023136"/>
    </source>
</evidence>
<reference evidence="10 11" key="1">
    <citation type="submission" date="2016-11" db="EMBL/GenBank/DDBJ databases">
        <authorList>
            <person name="Jaros S."/>
            <person name="Januszkiewicz K."/>
            <person name="Wedrychowicz H."/>
        </authorList>
    </citation>
    <scope>NUCLEOTIDE SEQUENCE [LARGE SCALE GENOMIC DNA]</scope>
    <source>
        <strain evidence="10 11">DSM 2631</strain>
    </source>
</reference>
<feature type="transmembrane region" description="Helical" evidence="9">
    <location>
        <begin position="74"/>
        <end position="92"/>
    </location>
</feature>
<evidence type="ECO:0000256" key="1">
    <source>
        <dbReference type="ARBA" id="ARBA00004651"/>
    </source>
</evidence>
<dbReference type="RefSeq" id="WP_072897025.1">
    <property type="nucleotide sequence ID" value="NZ_FQVM01000023.1"/>
</dbReference>
<feature type="transmembrane region" description="Helical" evidence="9">
    <location>
        <begin position="152"/>
        <end position="173"/>
    </location>
</feature>
<comment type="subcellular location">
    <subcellularLocation>
        <location evidence="1 9">Cell membrane</location>
        <topology evidence="1 9">Multi-pass membrane protein</topology>
    </subcellularLocation>
</comment>
<dbReference type="GO" id="GO:0048472">
    <property type="term" value="F:threonine-phosphate decarboxylase activity"/>
    <property type="evidence" value="ECO:0007669"/>
    <property type="project" value="InterPro"/>
</dbReference>
<comment type="function">
    <text evidence="9">Converts cobyric acid to cobinamide by the addition of aminopropanol on the F carboxylic group.</text>
</comment>
<evidence type="ECO:0000256" key="6">
    <source>
        <dbReference type="ARBA" id="ARBA00022692"/>
    </source>
</evidence>
<sequence length="316" mass="34869">MIEIIIGFILDLIIGEPNNPLHPVRIIGNFAAFIEKINRKIFKNYLKFAGGVTWVIVVLVSFIIPFFFLKWIYGINEFLFIGISSILIYFCISTKGLKTEGFKVIKYIINDDIEAARKQLSFIVGRDTESLDKRGILKAVVETIGENMSDGIIAPLIFIGLGGAPLGVAYKAVNTMDSMFGYKNDKYKDFGFVAAKLDDLFNLIPARITGILIIIASYILGLDGKNSYKIYKRDRKNHSSPNSAHPEAAVAGALGLMLGGTNYYFGKPVVKPTIGDNINEIEIHHVYDVSKILYVTATLGLVVALLLNLLVGGILK</sequence>
<keyword evidence="4 9" id="KW-1003">Cell membrane</keyword>
<evidence type="ECO:0000256" key="4">
    <source>
        <dbReference type="ARBA" id="ARBA00022475"/>
    </source>
</evidence>
<dbReference type="InterPro" id="IPR004485">
    <property type="entry name" value="Cobalamin_biosynth_CobD/CbiB"/>
</dbReference>
<evidence type="ECO:0000256" key="2">
    <source>
        <dbReference type="ARBA" id="ARBA00004953"/>
    </source>
</evidence>
<evidence type="ECO:0000313" key="10">
    <source>
        <dbReference type="EMBL" id="SHF00037.1"/>
    </source>
</evidence>
<keyword evidence="7 9" id="KW-1133">Transmembrane helix</keyword>
<dbReference type="PANTHER" id="PTHR34308:SF1">
    <property type="entry name" value="COBALAMIN BIOSYNTHESIS PROTEIN CBIB"/>
    <property type="match status" value="1"/>
</dbReference>
<dbReference type="AlphaFoldDB" id="A0A1M4Y2H9"/>
<keyword evidence="8 9" id="KW-0472">Membrane</keyword>
<feature type="transmembrane region" description="Helical" evidence="9">
    <location>
        <begin position="292"/>
        <end position="315"/>
    </location>
</feature>
<name>A0A1M4Y2H9_9CLOT</name>
<dbReference type="NCBIfam" id="TIGR00380">
    <property type="entry name" value="cobal_cbiB"/>
    <property type="match status" value="1"/>
</dbReference>
<gene>
    <name evidence="9" type="primary">cobD</name>
    <name evidence="10" type="ORF">SAMN05443638_12329</name>
</gene>
<dbReference type="GO" id="GO:0015420">
    <property type="term" value="F:ABC-type vitamin B12 transporter activity"/>
    <property type="evidence" value="ECO:0007669"/>
    <property type="project" value="UniProtKB-UniRule"/>
</dbReference>
<comment type="similarity">
    <text evidence="3 9">Belongs to the CobD/CbiB family.</text>
</comment>
<dbReference type="PANTHER" id="PTHR34308">
    <property type="entry name" value="COBALAMIN BIOSYNTHESIS PROTEIN CBIB"/>
    <property type="match status" value="1"/>
</dbReference>
<dbReference type="GO" id="GO:0009236">
    <property type="term" value="P:cobalamin biosynthetic process"/>
    <property type="evidence" value="ECO:0007669"/>
    <property type="project" value="UniProtKB-UniRule"/>
</dbReference>
<keyword evidence="11" id="KW-1185">Reference proteome</keyword>
<evidence type="ECO:0000313" key="11">
    <source>
        <dbReference type="Proteomes" id="UP000184035"/>
    </source>
</evidence>
<feature type="transmembrane region" description="Helical" evidence="9">
    <location>
        <begin position="204"/>
        <end position="223"/>
    </location>
</feature>
<dbReference type="STRING" id="1533.SAMN05443638_12329"/>
<dbReference type="HAMAP" id="MF_00024">
    <property type="entry name" value="CobD_CbiB"/>
    <property type="match status" value="1"/>
</dbReference>
<proteinExistence type="inferred from homology"/>
<dbReference type="GO" id="GO:0005886">
    <property type="term" value="C:plasma membrane"/>
    <property type="evidence" value="ECO:0007669"/>
    <property type="project" value="UniProtKB-SubCell"/>
</dbReference>
<dbReference type="Proteomes" id="UP000184035">
    <property type="component" value="Unassembled WGS sequence"/>
</dbReference>
<keyword evidence="6 9" id="KW-0812">Transmembrane</keyword>
<feature type="transmembrane region" description="Helical" evidence="9">
    <location>
        <begin position="244"/>
        <end position="265"/>
    </location>
</feature>
<evidence type="ECO:0000256" key="5">
    <source>
        <dbReference type="ARBA" id="ARBA00022573"/>
    </source>
</evidence>
<dbReference type="EMBL" id="FQVM01000023">
    <property type="protein sequence ID" value="SHF00037.1"/>
    <property type="molecule type" value="Genomic_DNA"/>
</dbReference>
<dbReference type="UniPathway" id="UPA00148"/>
<feature type="transmembrane region" description="Helical" evidence="9">
    <location>
        <begin position="45"/>
        <end position="68"/>
    </location>
</feature>
<evidence type="ECO:0000256" key="9">
    <source>
        <dbReference type="HAMAP-Rule" id="MF_00024"/>
    </source>
</evidence>
<comment type="pathway">
    <text evidence="2 9">Cofactor biosynthesis; adenosylcobalamin biosynthesis.</text>
</comment>
<evidence type="ECO:0000256" key="7">
    <source>
        <dbReference type="ARBA" id="ARBA00022989"/>
    </source>
</evidence>
<organism evidence="10 11">
    <name type="scientific">Clostridium fallax</name>
    <dbReference type="NCBI Taxonomy" id="1533"/>
    <lineage>
        <taxon>Bacteria</taxon>
        <taxon>Bacillati</taxon>
        <taxon>Bacillota</taxon>
        <taxon>Clostridia</taxon>
        <taxon>Eubacteriales</taxon>
        <taxon>Clostridiaceae</taxon>
        <taxon>Clostridium</taxon>
    </lineage>
</organism>
<evidence type="ECO:0000256" key="3">
    <source>
        <dbReference type="ARBA" id="ARBA00006263"/>
    </source>
</evidence>
<dbReference type="OrthoDB" id="9811967at2"/>
<dbReference type="Pfam" id="PF03186">
    <property type="entry name" value="CobD_Cbib"/>
    <property type="match status" value="1"/>
</dbReference>
<protein>
    <recommendedName>
        <fullName evidence="9">Cobalamin biosynthesis protein CobD</fullName>
    </recommendedName>
</protein>
<accession>A0A1M4Y2H9</accession>
<keyword evidence="5 9" id="KW-0169">Cobalamin biosynthesis</keyword>